<dbReference type="Pfam" id="PF19259">
    <property type="entry name" value="Ty3_capsid"/>
    <property type="match status" value="1"/>
</dbReference>
<dbReference type="OrthoDB" id="106809at2759"/>
<keyword evidence="3" id="KW-1185">Reference proteome</keyword>
<feature type="domain" description="Ty3 transposon capsid-like protein" evidence="1">
    <location>
        <begin position="2"/>
        <end position="68"/>
    </location>
</feature>
<reference evidence="2" key="1">
    <citation type="submission" date="2023-04" db="EMBL/GenBank/DDBJ databases">
        <title>Phytophthora lilii NBRC 32176.</title>
        <authorList>
            <person name="Ichikawa N."/>
            <person name="Sato H."/>
            <person name="Tonouchi N."/>
        </authorList>
    </citation>
    <scope>NUCLEOTIDE SEQUENCE</scope>
    <source>
        <strain evidence="2">NBRC 32176</strain>
    </source>
</reference>
<dbReference type="AlphaFoldDB" id="A0A9W6YKR1"/>
<evidence type="ECO:0000259" key="1">
    <source>
        <dbReference type="Pfam" id="PF19259"/>
    </source>
</evidence>
<evidence type="ECO:0000313" key="2">
    <source>
        <dbReference type="EMBL" id="GMF66061.1"/>
    </source>
</evidence>
<name>A0A9W6YKR1_9STRA</name>
<evidence type="ECO:0000313" key="3">
    <source>
        <dbReference type="Proteomes" id="UP001165083"/>
    </source>
</evidence>
<proteinExistence type="predicted"/>
<accession>A0A9W6YKR1</accession>
<organism evidence="2 3">
    <name type="scientific">Phytophthora lilii</name>
    <dbReference type="NCBI Taxonomy" id="2077276"/>
    <lineage>
        <taxon>Eukaryota</taxon>
        <taxon>Sar</taxon>
        <taxon>Stramenopiles</taxon>
        <taxon>Oomycota</taxon>
        <taxon>Peronosporomycetes</taxon>
        <taxon>Peronosporales</taxon>
        <taxon>Peronosporaceae</taxon>
        <taxon>Phytophthora</taxon>
    </lineage>
</organism>
<gene>
    <name evidence="2" type="ORF">Plil01_001861100</name>
</gene>
<comment type="caution">
    <text evidence="2">The sequence shown here is derived from an EMBL/GenBank/DDBJ whole genome shotgun (WGS) entry which is preliminary data.</text>
</comment>
<dbReference type="EMBL" id="BSXW01012535">
    <property type="protein sequence ID" value="GMF66061.1"/>
    <property type="molecule type" value="Genomic_DNA"/>
</dbReference>
<sequence>MFSLKQNETIHEYDSKFQDLLSQTELSISELEKRFFFQNGLREETARKIKEESPSTLQDAIEIASNLSLRTTRENPLELLRKVRKSWNIQ</sequence>
<dbReference type="Proteomes" id="UP001165083">
    <property type="component" value="Unassembled WGS sequence"/>
</dbReference>
<protein>
    <submittedName>
        <fullName evidence="2">Unnamed protein product</fullName>
    </submittedName>
</protein>
<dbReference type="InterPro" id="IPR045358">
    <property type="entry name" value="Ty3_capsid"/>
</dbReference>